<reference evidence="1 2" key="1">
    <citation type="submission" date="2018-11" db="EMBL/GenBank/DDBJ databases">
        <title>The genome draft of YIM 96095.</title>
        <authorList>
            <person name="Tang S.-K."/>
            <person name="Chunyu W.-X."/>
            <person name="Feng Y.-Z."/>
        </authorList>
    </citation>
    <scope>NUCLEOTIDE SEQUENCE [LARGE SCALE GENOMIC DNA]</scope>
    <source>
        <strain evidence="1 2">YIM 96095</strain>
    </source>
</reference>
<dbReference type="Proteomes" id="UP000269198">
    <property type="component" value="Unassembled WGS sequence"/>
</dbReference>
<keyword evidence="2" id="KW-1185">Reference proteome</keyword>
<proteinExistence type="predicted"/>
<evidence type="ECO:0000313" key="1">
    <source>
        <dbReference type="EMBL" id="RNL82434.1"/>
    </source>
</evidence>
<dbReference type="EMBL" id="RJMB01000023">
    <property type="protein sequence ID" value="RNL82434.1"/>
    <property type="molecule type" value="Genomic_DNA"/>
</dbReference>
<accession>A0A3N0E3L8</accession>
<gene>
    <name evidence="1" type="ORF">EFW17_19180</name>
</gene>
<dbReference type="AlphaFoldDB" id="A0A3N0E3L8"/>
<evidence type="ECO:0000313" key="2">
    <source>
        <dbReference type="Proteomes" id="UP000269198"/>
    </source>
</evidence>
<organism evidence="1 2">
    <name type="scientific">Halostreptopolyspora alba</name>
    <dbReference type="NCBI Taxonomy" id="2487137"/>
    <lineage>
        <taxon>Bacteria</taxon>
        <taxon>Bacillati</taxon>
        <taxon>Actinomycetota</taxon>
        <taxon>Actinomycetes</taxon>
        <taxon>Streptosporangiales</taxon>
        <taxon>Nocardiopsidaceae</taxon>
        <taxon>Halostreptopolyspora</taxon>
    </lineage>
</organism>
<name>A0A3N0E3L8_9ACTN</name>
<comment type="caution">
    <text evidence="1">The sequence shown here is derived from an EMBL/GenBank/DDBJ whole genome shotgun (WGS) entry which is preliminary data.</text>
</comment>
<sequence>MATVCAYAERIRADLVAGSVGSDAPLRRLIDAAHAGTDTAEPLEALHAVLQTEDALGVDGYAADPGVRGMRWQAQGAHAPGLRPDPGDESVFLCPDDRCARYWLPEPGASVPTCAISGTRMRRDRL</sequence>
<protein>
    <submittedName>
        <fullName evidence="1">Uncharacterized protein</fullName>
    </submittedName>
</protein>